<proteinExistence type="predicted"/>
<protein>
    <submittedName>
        <fullName evidence="1">Uncharacterized protein</fullName>
    </submittedName>
</protein>
<keyword evidence="2" id="KW-1185">Reference proteome</keyword>
<name>A0AC62A458_9BACI</name>
<organism evidence="1 2">
    <name type="scientific">Anaerobacillus isosaccharinicus</name>
    <dbReference type="NCBI Taxonomy" id="1532552"/>
    <lineage>
        <taxon>Bacteria</taxon>
        <taxon>Bacillati</taxon>
        <taxon>Bacillota</taxon>
        <taxon>Bacilli</taxon>
        <taxon>Bacillales</taxon>
        <taxon>Bacillaceae</taxon>
        <taxon>Anaerobacillus</taxon>
    </lineage>
</organism>
<reference evidence="1 2" key="2">
    <citation type="journal article" date="2019" name="Int. J. Syst. Evol. Microbiol.">
        <title>Anaerobacillus isosaccharinicus sp. nov., an alkaliphilic bacterium which degrades isosaccharinic acid.</title>
        <authorList>
            <person name="Bassil N.M."/>
            <person name="Lloyd J.R."/>
        </authorList>
    </citation>
    <scope>NUCLEOTIDE SEQUENCE [LARGE SCALE GENOMIC DNA]</scope>
    <source>
        <strain evidence="1 2">NB2006</strain>
    </source>
</reference>
<sequence>MPPPSVFYFGIGLEKLFTPRIISPFKPIKEIVGFWGQTGSFAWYNPDTDLYFCGTTNQINGAGHTAVGKAMLKIIKSV</sequence>
<dbReference type="EMBL" id="CP063356">
    <property type="protein sequence ID" value="XRP48434.1"/>
    <property type="molecule type" value="Genomic_DNA"/>
</dbReference>
<accession>A0AC62A458</accession>
<evidence type="ECO:0000313" key="1">
    <source>
        <dbReference type="EMBL" id="XRP48434.1"/>
    </source>
</evidence>
<gene>
    <name evidence="1" type="ORF">AWH56_26575</name>
</gene>
<reference evidence="1 2" key="1">
    <citation type="journal article" date="2017" name="Genome Announc.">
        <title>Draft Genome Sequences of Four Alkaliphilic Bacteria Belonging to the Anaerobacillus Genus.</title>
        <authorList>
            <person name="Bassil N.M."/>
            <person name="Lloyd J.R."/>
        </authorList>
    </citation>
    <scope>NUCLEOTIDE SEQUENCE [LARGE SCALE GENOMIC DNA]</scope>
    <source>
        <strain evidence="1 2">NB2006</strain>
    </source>
</reference>
<dbReference type="Proteomes" id="UP000180175">
    <property type="component" value="Chromosome"/>
</dbReference>
<evidence type="ECO:0000313" key="2">
    <source>
        <dbReference type="Proteomes" id="UP000180175"/>
    </source>
</evidence>